<reference evidence="3" key="1">
    <citation type="submission" date="2012-08" db="EMBL/GenBank/DDBJ databases">
        <title>The Genome Sequence of Wuchereria bancrofti.</title>
        <authorList>
            <person name="Nutman T.B."/>
            <person name="Fink D.L."/>
            <person name="Russ C."/>
            <person name="Young S."/>
            <person name="Zeng Q."/>
            <person name="Koehrsen M."/>
            <person name="Alvarado L."/>
            <person name="Berlin A."/>
            <person name="Chapman S.B."/>
            <person name="Chen Z."/>
            <person name="Freedman E."/>
            <person name="Gellesch M."/>
            <person name="Goldberg J."/>
            <person name="Griggs A."/>
            <person name="Gujja S."/>
            <person name="Heilman E.R."/>
            <person name="Heiman D."/>
            <person name="Hepburn T."/>
            <person name="Howarth C."/>
            <person name="Jen D."/>
            <person name="Larson L."/>
            <person name="Lewis B."/>
            <person name="Mehta T."/>
            <person name="Park D."/>
            <person name="Pearson M."/>
            <person name="Roberts A."/>
            <person name="Saif S."/>
            <person name="Shea T."/>
            <person name="Shenoy N."/>
            <person name="Sisk P."/>
            <person name="Stolte C."/>
            <person name="Sykes S."/>
            <person name="Walk T."/>
            <person name="White J."/>
            <person name="Yandava C."/>
            <person name="Haas B."/>
            <person name="Henn M.R."/>
            <person name="Nusbaum C."/>
            <person name="Birren B."/>
        </authorList>
    </citation>
    <scope>NUCLEOTIDE SEQUENCE [LARGE SCALE GENOMIC DNA]</scope>
    <source>
        <strain evidence="3">NA</strain>
    </source>
</reference>
<protein>
    <submittedName>
        <fullName evidence="2">Uncharacterized protein</fullName>
    </submittedName>
</protein>
<feature type="region of interest" description="Disordered" evidence="1">
    <location>
        <begin position="1"/>
        <end position="26"/>
    </location>
</feature>
<proteinExistence type="predicted"/>
<evidence type="ECO:0000313" key="2">
    <source>
        <dbReference type="EMBL" id="EJW71366.1"/>
    </source>
</evidence>
<feature type="compositionally biased region" description="Basic and acidic residues" evidence="1">
    <location>
        <begin position="11"/>
        <end position="23"/>
    </location>
</feature>
<dbReference type="Proteomes" id="UP000004810">
    <property type="component" value="Unassembled WGS sequence"/>
</dbReference>
<comment type="caution">
    <text evidence="2">The sequence shown here is derived from an EMBL/GenBank/DDBJ whole genome shotgun (WGS) entry which is preliminary data.</text>
</comment>
<organism evidence="2 3">
    <name type="scientific">Wuchereria bancrofti</name>
    <dbReference type="NCBI Taxonomy" id="6293"/>
    <lineage>
        <taxon>Eukaryota</taxon>
        <taxon>Metazoa</taxon>
        <taxon>Ecdysozoa</taxon>
        <taxon>Nematoda</taxon>
        <taxon>Chromadorea</taxon>
        <taxon>Rhabditida</taxon>
        <taxon>Spirurina</taxon>
        <taxon>Spiruromorpha</taxon>
        <taxon>Filarioidea</taxon>
        <taxon>Onchocercidae</taxon>
        <taxon>Wuchereria</taxon>
    </lineage>
</organism>
<evidence type="ECO:0000256" key="1">
    <source>
        <dbReference type="SAM" id="MobiDB-lite"/>
    </source>
</evidence>
<gene>
    <name evidence="2" type="ORF">WUBG_17724</name>
</gene>
<name>J9DPB7_WUCBA</name>
<dbReference type="AlphaFoldDB" id="J9DPB7"/>
<dbReference type="EMBL" id="ADBV01018809">
    <property type="protein sequence ID" value="EJW71366.1"/>
    <property type="molecule type" value="Genomic_DNA"/>
</dbReference>
<evidence type="ECO:0000313" key="3">
    <source>
        <dbReference type="Proteomes" id="UP000004810"/>
    </source>
</evidence>
<sequence>MVKIDLSDESEFGHELSMEHEPSDEPMMMISSTITASTIASTRASRTSTATIAQLTTDKESLKDAVVNFVGDKAKTLSDITRKKMMAKTGCSFF</sequence>
<accession>J9DPB7</accession>